<evidence type="ECO:0000256" key="5">
    <source>
        <dbReference type="ARBA" id="ARBA00022989"/>
    </source>
</evidence>
<evidence type="ECO:0000256" key="2">
    <source>
        <dbReference type="ARBA" id="ARBA00022676"/>
    </source>
</evidence>
<accession>A0A9D1W3N3</accession>
<dbReference type="InterPro" id="IPR029044">
    <property type="entry name" value="Nucleotide-diphossugar_trans"/>
</dbReference>
<comment type="caution">
    <text evidence="10">The sequence shown here is derived from an EMBL/GenBank/DDBJ whole genome shotgun (WGS) entry which is preliminary data.</text>
</comment>
<organism evidence="10 11">
    <name type="scientific">Candidatus Lachnoclostridium stercoripullorum</name>
    <dbReference type="NCBI Taxonomy" id="2838635"/>
    <lineage>
        <taxon>Bacteria</taxon>
        <taxon>Bacillati</taxon>
        <taxon>Bacillota</taxon>
        <taxon>Clostridia</taxon>
        <taxon>Lachnospirales</taxon>
        <taxon>Lachnospiraceae</taxon>
    </lineage>
</organism>
<keyword evidence="5 8" id="KW-1133">Transmembrane helix</keyword>
<dbReference type="GO" id="GO:0016757">
    <property type="term" value="F:glycosyltransferase activity"/>
    <property type="evidence" value="ECO:0007669"/>
    <property type="project" value="UniProtKB-KW"/>
</dbReference>
<evidence type="ECO:0000256" key="7">
    <source>
        <dbReference type="SAM" id="MobiDB-lite"/>
    </source>
</evidence>
<reference evidence="10" key="1">
    <citation type="journal article" date="2021" name="PeerJ">
        <title>Extensive microbial diversity within the chicken gut microbiome revealed by metagenomics and culture.</title>
        <authorList>
            <person name="Gilroy R."/>
            <person name="Ravi A."/>
            <person name="Getino M."/>
            <person name="Pursley I."/>
            <person name="Horton D.L."/>
            <person name="Alikhan N.F."/>
            <person name="Baker D."/>
            <person name="Gharbi K."/>
            <person name="Hall N."/>
            <person name="Watson M."/>
            <person name="Adriaenssens E.M."/>
            <person name="Foster-Nyarko E."/>
            <person name="Jarju S."/>
            <person name="Secka A."/>
            <person name="Antonio M."/>
            <person name="Oren A."/>
            <person name="Chaudhuri R.R."/>
            <person name="La Ragione R."/>
            <person name="Hildebrand F."/>
            <person name="Pallen M.J."/>
        </authorList>
    </citation>
    <scope>NUCLEOTIDE SEQUENCE</scope>
    <source>
        <strain evidence="10">ChiGjej4B4-12881</strain>
    </source>
</reference>
<evidence type="ECO:0000256" key="6">
    <source>
        <dbReference type="ARBA" id="ARBA00023136"/>
    </source>
</evidence>
<dbReference type="PANTHER" id="PTHR48090">
    <property type="entry name" value="UNDECAPRENYL-PHOSPHATE 4-DEOXY-4-FORMAMIDO-L-ARABINOSE TRANSFERASE-RELATED"/>
    <property type="match status" value="1"/>
</dbReference>
<dbReference type="GO" id="GO:0005886">
    <property type="term" value="C:plasma membrane"/>
    <property type="evidence" value="ECO:0007669"/>
    <property type="project" value="TreeGrafter"/>
</dbReference>
<dbReference type="PANTHER" id="PTHR48090:SF1">
    <property type="entry name" value="PROPHAGE BACTOPRENOL GLUCOSYL TRANSFERASE HOMOLOG"/>
    <property type="match status" value="1"/>
</dbReference>
<name>A0A9D1W3N3_9FIRM</name>
<evidence type="ECO:0000313" key="10">
    <source>
        <dbReference type="EMBL" id="HIX51918.1"/>
    </source>
</evidence>
<dbReference type="SUPFAM" id="SSF53448">
    <property type="entry name" value="Nucleotide-diphospho-sugar transferases"/>
    <property type="match status" value="1"/>
</dbReference>
<feature type="compositionally biased region" description="Low complexity" evidence="7">
    <location>
        <begin position="323"/>
        <end position="343"/>
    </location>
</feature>
<dbReference type="Gene3D" id="3.90.550.10">
    <property type="entry name" value="Spore Coat Polysaccharide Biosynthesis Protein SpsA, Chain A"/>
    <property type="match status" value="1"/>
</dbReference>
<feature type="region of interest" description="Disordered" evidence="7">
    <location>
        <begin position="311"/>
        <end position="349"/>
    </location>
</feature>
<keyword evidence="6 8" id="KW-0472">Membrane</keyword>
<gene>
    <name evidence="10" type="ORF">IAA28_03815</name>
</gene>
<evidence type="ECO:0000256" key="1">
    <source>
        <dbReference type="ARBA" id="ARBA00004141"/>
    </source>
</evidence>
<reference evidence="10" key="2">
    <citation type="submission" date="2021-04" db="EMBL/GenBank/DDBJ databases">
        <authorList>
            <person name="Gilroy R."/>
        </authorList>
    </citation>
    <scope>NUCLEOTIDE SEQUENCE</scope>
    <source>
        <strain evidence="10">ChiGjej4B4-12881</strain>
    </source>
</reference>
<proteinExistence type="predicted"/>
<dbReference type="InterPro" id="IPR001173">
    <property type="entry name" value="Glyco_trans_2-like"/>
</dbReference>
<evidence type="ECO:0000259" key="9">
    <source>
        <dbReference type="Pfam" id="PF00535"/>
    </source>
</evidence>
<dbReference type="CDD" id="cd04187">
    <property type="entry name" value="DPM1_like_bac"/>
    <property type="match status" value="1"/>
</dbReference>
<keyword evidence="4 8" id="KW-0812">Transmembrane</keyword>
<feature type="transmembrane region" description="Helical" evidence="8">
    <location>
        <begin position="264"/>
        <end position="292"/>
    </location>
</feature>
<evidence type="ECO:0000256" key="4">
    <source>
        <dbReference type="ARBA" id="ARBA00022692"/>
    </source>
</evidence>
<dbReference type="Proteomes" id="UP000886780">
    <property type="component" value="Unassembled WGS sequence"/>
</dbReference>
<feature type="domain" description="Glycosyltransferase 2-like" evidence="9">
    <location>
        <begin position="6"/>
        <end position="148"/>
    </location>
</feature>
<evidence type="ECO:0000256" key="8">
    <source>
        <dbReference type="SAM" id="Phobius"/>
    </source>
</evidence>
<protein>
    <submittedName>
        <fullName evidence="10">Glycosyltransferase family 2 protein</fullName>
    </submittedName>
</protein>
<comment type="subcellular location">
    <subcellularLocation>
        <location evidence="1">Membrane</location>
        <topology evidence="1">Multi-pass membrane protein</topology>
    </subcellularLocation>
</comment>
<dbReference type="EMBL" id="DXEU01000064">
    <property type="protein sequence ID" value="HIX51918.1"/>
    <property type="molecule type" value="Genomic_DNA"/>
</dbReference>
<feature type="transmembrane region" description="Helical" evidence="8">
    <location>
        <begin position="231"/>
        <end position="252"/>
    </location>
</feature>
<sequence length="349" mass="38720">MMKTVTVVVSVYNEEQALPKFYEAVKPILEQDPWDYELLFVNDGSQDGSLEILRRLAAADSRVKVVSFSRNFGHEAAMIAGLDYSAGDMVICMDADLQHPPECIPKILRAAEEGYDVVSMVRTRNQSAGFLKGITSAAFYRVINALSDVQFEANASDFFGVSRRAVEVLKQSYREKVRFLRGYVQNLGFRRTRLEYEAGVRVAGESKYSIRKLFSFAVNTILCFSNLPLRLGIYAGIFTGALGFLVMVYTIWTWVRVGTPDGYATIVVLICFMFAVLFLMVGIIGEYIAILFAELKDRPIYIVEGTENMEATEKERTSSDFSGGHMPPAHGGKPAGAAAPAVGERGKEE</sequence>
<dbReference type="InterPro" id="IPR050256">
    <property type="entry name" value="Glycosyltransferase_2"/>
</dbReference>
<evidence type="ECO:0000256" key="3">
    <source>
        <dbReference type="ARBA" id="ARBA00022679"/>
    </source>
</evidence>
<keyword evidence="3" id="KW-0808">Transferase</keyword>
<dbReference type="Pfam" id="PF00535">
    <property type="entry name" value="Glycos_transf_2"/>
    <property type="match status" value="1"/>
</dbReference>
<dbReference type="AlphaFoldDB" id="A0A9D1W3N3"/>
<keyword evidence="2" id="KW-0328">Glycosyltransferase</keyword>
<evidence type="ECO:0000313" key="11">
    <source>
        <dbReference type="Proteomes" id="UP000886780"/>
    </source>
</evidence>